<evidence type="ECO:0000256" key="6">
    <source>
        <dbReference type="ARBA" id="ARBA00023065"/>
    </source>
</evidence>
<feature type="transmembrane region" description="Helical" evidence="8">
    <location>
        <begin position="197"/>
        <end position="219"/>
    </location>
</feature>
<comment type="subcellular location">
    <subcellularLocation>
        <location evidence="1">Cell membrane</location>
        <topology evidence="1">Multi-pass membrane protein</topology>
    </subcellularLocation>
</comment>
<feature type="transmembrane region" description="Helical" evidence="8">
    <location>
        <begin position="75"/>
        <end position="98"/>
    </location>
</feature>
<dbReference type="PANTHER" id="PTHR32024">
    <property type="entry name" value="TRK SYSTEM POTASSIUM UPTAKE PROTEIN TRKG-RELATED"/>
    <property type="match status" value="1"/>
</dbReference>
<name>A0A2M9XXJ4_9LEPT</name>
<reference evidence="9" key="1">
    <citation type="journal article" date="2019" name="PLoS Negl. Trop. Dis.">
        <title>Revisiting the worldwide diversity of Leptospira species in the environment.</title>
        <authorList>
            <person name="Vincent A.T."/>
            <person name="Schiettekatte O."/>
            <person name="Bourhy P."/>
            <person name="Veyrier F.J."/>
            <person name="Picardeau M."/>
        </authorList>
    </citation>
    <scope>NUCLEOTIDE SEQUENCE [LARGE SCALE GENOMIC DNA]</scope>
    <source>
        <strain evidence="9">201800277</strain>
    </source>
</reference>
<dbReference type="RefSeq" id="WP_100792045.1">
    <property type="nucleotide sequence ID" value="NZ_NPDQ01000009.1"/>
</dbReference>
<dbReference type="PANTHER" id="PTHR32024:SF1">
    <property type="entry name" value="KTR SYSTEM POTASSIUM UPTAKE PROTEIN B"/>
    <property type="match status" value="1"/>
</dbReference>
<feature type="transmembrane region" description="Helical" evidence="8">
    <location>
        <begin position="405"/>
        <end position="430"/>
    </location>
</feature>
<gene>
    <name evidence="9" type="ORF">EHQ30_12740</name>
</gene>
<evidence type="ECO:0000313" key="10">
    <source>
        <dbReference type="Proteomes" id="UP000297891"/>
    </source>
</evidence>
<protein>
    <submittedName>
        <fullName evidence="9">Potassium transporter Trk</fullName>
    </submittedName>
</protein>
<feature type="transmembrane region" description="Helical" evidence="8">
    <location>
        <begin position="467"/>
        <end position="487"/>
    </location>
</feature>
<keyword evidence="3" id="KW-1003">Cell membrane</keyword>
<dbReference type="GO" id="GO:0008324">
    <property type="term" value="F:monoatomic cation transmembrane transporter activity"/>
    <property type="evidence" value="ECO:0007669"/>
    <property type="project" value="InterPro"/>
</dbReference>
<dbReference type="GO" id="GO:0005886">
    <property type="term" value="C:plasma membrane"/>
    <property type="evidence" value="ECO:0007669"/>
    <property type="project" value="UniProtKB-SubCell"/>
</dbReference>
<organism evidence="9 10">
    <name type="scientific">Leptospira brenneri</name>
    <dbReference type="NCBI Taxonomy" id="2023182"/>
    <lineage>
        <taxon>Bacteria</taxon>
        <taxon>Pseudomonadati</taxon>
        <taxon>Spirochaetota</taxon>
        <taxon>Spirochaetia</taxon>
        <taxon>Leptospirales</taxon>
        <taxon>Leptospiraceae</taxon>
        <taxon>Leptospira</taxon>
    </lineage>
</organism>
<evidence type="ECO:0000256" key="7">
    <source>
        <dbReference type="ARBA" id="ARBA00023136"/>
    </source>
</evidence>
<dbReference type="InterPro" id="IPR003445">
    <property type="entry name" value="Cat_transpt"/>
</dbReference>
<dbReference type="Pfam" id="PF02386">
    <property type="entry name" value="TrkH"/>
    <property type="match status" value="2"/>
</dbReference>
<feature type="transmembrane region" description="Helical" evidence="8">
    <location>
        <begin position="133"/>
        <end position="155"/>
    </location>
</feature>
<dbReference type="OrthoDB" id="9810952at2"/>
<keyword evidence="7 8" id="KW-0472">Membrane</keyword>
<evidence type="ECO:0000256" key="5">
    <source>
        <dbReference type="ARBA" id="ARBA00022989"/>
    </source>
</evidence>
<dbReference type="GO" id="GO:0030001">
    <property type="term" value="P:metal ion transport"/>
    <property type="evidence" value="ECO:0007669"/>
    <property type="project" value="UniProtKB-ARBA"/>
</dbReference>
<sequence>MPLAHFNRFFRTLSFARVVCLGFFTAILVGSFALYISEEGELSYVDSFYLSASSICVTGLSPVPLSGLNPSTHWIMLFLIQLGGLGIISFTVIVGFLITQGISRNARFNAFVGAAIDTQAETESLATNEVNRMLLSIINISFSIEILGAIGLYLHMPEGVEEGNSRWFFSLFTAVSSFNNAGFSITDDLSALRLDPFSLYIVSGLVIFGGIGFPVIILLEKFLLTVFVRIVYRIEVMAETLMMEKALKTGNVPRLLLLPAQFSAFLENRIEDYNKHLRGETTRIQSKLLVYGSFALLLFGFVGIYFLERSNPHTFHGLALADKISNAFFMSVCSRTAGFSTMDLGHLNDASIIIIIVLMFIGGGPQGTAGGIKITTFVLLLAYLKNVIQPSKPVMLFGEIVSKNSVAVAIRVYFLATIALAFIFIFLGILDQNQHSLHVIFFELISSFSTVGFSLNLTSQLGDIEKVFYAAVMYVGRVGIFTVLIAATGHSGVPKMGTVDDGVKIQVG</sequence>
<evidence type="ECO:0000256" key="8">
    <source>
        <dbReference type="SAM" id="Phobius"/>
    </source>
</evidence>
<feature type="transmembrane region" description="Helical" evidence="8">
    <location>
        <begin position="288"/>
        <end position="307"/>
    </location>
</feature>
<accession>A0A2M9XXJ4</accession>
<keyword evidence="5 8" id="KW-1133">Transmembrane helix</keyword>
<keyword evidence="10" id="KW-1185">Reference proteome</keyword>
<evidence type="ECO:0000256" key="2">
    <source>
        <dbReference type="ARBA" id="ARBA00022448"/>
    </source>
</evidence>
<feature type="transmembrane region" description="Helical" evidence="8">
    <location>
        <begin position="436"/>
        <end position="455"/>
    </location>
</feature>
<keyword evidence="4 8" id="KW-0812">Transmembrane</keyword>
<feature type="transmembrane region" description="Helical" evidence="8">
    <location>
        <begin position="352"/>
        <end position="384"/>
    </location>
</feature>
<comment type="caution">
    <text evidence="9">The sequence shown here is derived from an EMBL/GenBank/DDBJ whole genome shotgun (WGS) entry which is preliminary data.</text>
</comment>
<keyword evidence="6" id="KW-0406">Ion transport</keyword>
<dbReference type="EMBL" id="RQFP01000009">
    <property type="protein sequence ID" value="TGK92711.1"/>
    <property type="molecule type" value="Genomic_DNA"/>
</dbReference>
<feature type="transmembrane region" description="Helical" evidence="8">
    <location>
        <begin position="12"/>
        <end position="36"/>
    </location>
</feature>
<evidence type="ECO:0000256" key="4">
    <source>
        <dbReference type="ARBA" id="ARBA00022692"/>
    </source>
</evidence>
<proteinExistence type="predicted"/>
<dbReference type="AlphaFoldDB" id="A0A2M9XXJ4"/>
<dbReference type="Proteomes" id="UP000297891">
    <property type="component" value="Unassembled WGS sequence"/>
</dbReference>
<evidence type="ECO:0000313" key="9">
    <source>
        <dbReference type="EMBL" id="TGK92711.1"/>
    </source>
</evidence>
<evidence type="ECO:0000256" key="1">
    <source>
        <dbReference type="ARBA" id="ARBA00004651"/>
    </source>
</evidence>
<evidence type="ECO:0000256" key="3">
    <source>
        <dbReference type="ARBA" id="ARBA00022475"/>
    </source>
</evidence>
<keyword evidence="2" id="KW-0813">Transport</keyword>